<dbReference type="GO" id="GO:0005737">
    <property type="term" value="C:cytoplasm"/>
    <property type="evidence" value="ECO:0007669"/>
    <property type="project" value="TreeGrafter"/>
</dbReference>
<dbReference type="CTD" id="36342066"/>
<gene>
    <name evidence="3" type="ORF">EGR_06351</name>
</gene>
<sequence length="392" mass="45020">MCAWMPKVNIVQVTLSLQRVESDIIYTTADCSGGGKIEMVEPALRTLTGRRLCRRSWKMKRGDVLACSFESWYPRFKKYTIKSFIMDLPDEILDYIKNAPLVSPKNAHSIKAERDGFSDDSDDDSWSNEDGSDDELEAPSFPDFEAKVNEIIASLDGAVFPKLNWSAPKDAAWINFGSTLKCTSATDLLVLLKASDFISHDIYAPFAFCTDAKRNEEVDEPQHSLKLVLRAWRQIRPDGEFRCFIRTNQLYAICQRHYDSYFNFIEIEQVNIKRVIFDFFDRNIKGNFPLDDYVMDVSVGHKFESPGCVKLIDFNVHGPPTDGLMFNWSELRLFPIDKEVHFRWQSDKTMRSSVFSQYKLPIDLVDISSGGDPEKLIDLIQAHVEEQKNNKS</sequence>
<protein>
    <submittedName>
        <fullName evidence="3">Cell division cycle protein</fullName>
    </submittedName>
</protein>
<name>W6UL25_ECHGR</name>
<dbReference type="GeneID" id="36342066"/>
<evidence type="ECO:0000313" key="3">
    <source>
        <dbReference type="EMBL" id="EUB58802.1"/>
    </source>
</evidence>
<dbReference type="PANTHER" id="PTHR15323">
    <property type="entry name" value="D123 PROTEIN"/>
    <property type="match status" value="1"/>
</dbReference>
<proteinExistence type="inferred from homology"/>
<evidence type="ECO:0000256" key="1">
    <source>
        <dbReference type="ARBA" id="ARBA00011047"/>
    </source>
</evidence>
<keyword evidence="3" id="KW-0132">Cell division</keyword>
<dbReference type="AlphaFoldDB" id="W6UL25"/>
<reference evidence="3 4" key="1">
    <citation type="journal article" date="2013" name="Nat. Genet.">
        <title>The genome of the hydatid tapeworm Echinococcus granulosus.</title>
        <authorList>
            <person name="Zheng H."/>
            <person name="Zhang W."/>
            <person name="Zhang L."/>
            <person name="Zhang Z."/>
            <person name="Li J."/>
            <person name="Lu G."/>
            <person name="Zhu Y."/>
            <person name="Wang Y."/>
            <person name="Huang Y."/>
            <person name="Liu J."/>
            <person name="Kang H."/>
            <person name="Chen J."/>
            <person name="Wang L."/>
            <person name="Chen A."/>
            <person name="Yu S."/>
            <person name="Gao Z."/>
            <person name="Jin L."/>
            <person name="Gu W."/>
            <person name="Wang Z."/>
            <person name="Zhao L."/>
            <person name="Shi B."/>
            <person name="Wen H."/>
            <person name="Lin R."/>
            <person name="Jones M.K."/>
            <person name="Brejova B."/>
            <person name="Vinar T."/>
            <person name="Zhao G."/>
            <person name="McManus D.P."/>
            <person name="Chen Z."/>
            <person name="Zhou Y."/>
            <person name="Wang S."/>
        </authorList>
    </citation>
    <scope>NUCLEOTIDE SEQUENCE [LARGE SCALE GENOMIC DNA]</scope>
</reference>
<dbReference type="GO" id="GO:0051301">
    <property type="term" value="P:cell division"/>
    <property type="evidence" value="ECO:0007669"/>
    <property type="project" value="UniProtKB-KW"/>
</dbReference>
<feature type="compositionally biased region" description="Acidic residues" evidence="2">
    <location>
        <begin position="118"/>
        <end position="137"/>
    </location>
</feature>
<dbReference type="PANTHER" id="PTHR15323:SF6">
    <property type="entry name" value="CELL DIVISION CYCLE PROTEIN 123 HOMOLOG"/>
    <property type="match status" value="1"/>
</dbReference>
<dbReference type="EMBL" id="APAU02000055">
    <property type="protein sequence ID" value="EUB58802.1"/>
    <property type="molecule type" value="Genomic_DNA"/>
</dbReference>
<comment type="similarity">
    <text evidence="1">Belongs to the CDC123 family.</text>
</comment>
<dbReference type="KEGG" id="egl:EGR_06351"/>
<dbReference type="OrthoDB" id="360540at2759"/>
<dbReference type="OMA" id="TFPDPNF"/>
<dbReference type="RefSeq" id="XP_024349998.1">
    <property type="nucleotide sequence ID" value="XM_024495600.1"/>
</dbReference>
<dbReference type="STRING" id="6210.W6UL25"/>
<dbReference type="InterPro" id="IPR009772">
    <property type="entry name" value="CDC123"/>
</dbReference>
<evidence type="ECO:0000256" key="2">
    <source>
        <dbReference type="SAM" id="MobiDB-lite"/>
    </source>
</evidence>
<organism evidence="3 4">
    <name type="scientific">Echinococcus granulosus</name>
    <name type="common">Hydatid tapeworm</name>
    <dbReference type="NCBI Taxonomy" id="6210"/>
    <lineage>
        <taxon>Eukaryota</taxon>
        <taxon>Metazoa</taxon>
        <taxon>Spiralia</taxon>
        <taxon>Lophotrochozoa</taxon>
        <taxon>Platyhelminthes</taxon>
        <taxon>Cestoda</taxon>
        <taxon>Eucestoda</taxon>
        <taxon>Cyclophyllidea</taxon>
        <taxon>Taeniidae</taxon>
        <taxon>Echinococcus</taxon>
        <taxon>Echinococcus granulosus group</taxon>
    </lineage>
</organism>
<feature type="region of interest" description="Disordered" evidence="2">
    <location>
        <begin position="112"/>
        <end position="139"/>
    </location>
</feature>
<evidence type="ECO:0000313" key="4">
    <source>
        <dbReference type="Proteomes" id="UP000019149"/>
    </source>
</evidence>
<comment type="caution">
    <text evidence="3">The sequence shown here is derived from an EMBL/GenBank/DDBJ whole genome shotgun (WGS) entry which is preliminary data.</text>
</comment>
<keyword evidence="4" id="KW-1185">Reference proteome</keyword>
<dbReference type="Proteomes" id="UP000019149">
    <property type="component" value="Unassembled WGS sequence"/>
</dbReference>
<dbReference type="Pfam" id="PF07065">
    <property type="entry name" value="D123"/>
    <property type="match status" value="1"/>
</dbReference>
<keyword evidence="3" id="KW-0131">Cell cycle</keyword>
<accession>W6UL25</accession>